<gene>
    <name evidence="1" type="ORF">BUALT_Bualt08G0098800</name>
</gene>
<dbReference type="Proteomes" id="UP000826271">
    <property type="component" value="Unassembled WGS sequence"/>
</dbReference>
<proteinExistence type="predicted"/>
<comment type="caution">
    <text evidence="1">The sequence shown here is derived from an EMBL/GenBank/DDBJ whole genome shotgun (WGS) entry which is preliminary data.</text>
</comment>
<evidence type="ECO:0000313" key="1">
    <source>
        <dbReference type="EMBL" id="KAG8378060.1"/>
    </source>
</evidence>
<dbReference type="GO" id="GO:0048364">
    <property type="term" value="P:root development"/>
    <property type="evidence" value="ECO:0007669"/>
    <property type="project" value="InterPro"/>
</dbReference>
<dbReference type="Pfam" id="PF03087">
    <property type="entry name" value="BPS1"/>
    <property type="match status" value="2"/>
</dbReference>
<accession>A0AAV6XG64</accession>
<evidence type="ECO:0000313" key="2">
    <source>
        <dbReference type="Proteomes" id="UP000826271"/>
    </source>
</evidence>
<protein>
    <submittedName>
        <fullName evidence="1">Uncharacterized protein</fullName>
    </submittedName>
</protein>
<dbReference type="EMBL" id="WHWC01000008">
    <property type="protein sequence ID" value="KAG8378060.1"/>
    <property type="molecule type" value="Genomic_DNA"/>
</dbReference>
<keyword evidence="2" id="KW-1185">Reference proteome</keyword>
<dbReference type="InterPro" id="IPR004320">
    <property type="entry name" value="BPS1_pln"/>
</dbReference>
<sequence length="266" mass="30308">MASQNLLQLTTDFMKLERFDGGNFRRWQKKVRFLLLTLAVDYVLTTPKPQERENETLAESRARTKWGKDDERCRGHILNALADNLLRASEATSTSTTSLCANLASLKDLHVGINNMTKMPSIQQAFSHEQCQNWINELLKGSLRLVDLCEFSRDIVCLTKESVQDLESSIRRNGALTDNEFETMLKETEALDFLVLSSVLMLISGENGRSKQRSLSFLSKFTKTSRIHSEIDDLCSFDIQEVEEGLESLFRNLIKTRVSLLNVLSH</sequence>
<organism evidence="1 2">
    <name type="scientific">Buddleja alternifolia</name>
    <dbReference type="NCBI Taxonomy" id="168488"/>
    <lineage>
        <taxon>Eukaryota</taxon>
        <taxon>Viridiplantae</taxon>
        <taxon>Streptophyta</taxon>
        <taxon>Embryophyta</taxon>
        <taxon>Tracheophyta</taxon>
        <taxon>Spermatophyta</taxon>
        <taxon>Magnoliopsida</taxon>
        <taxon>eudicotyledons</taxon>
        <taxon>Gunneridae</taxon>
        <taxon>Pentapetalae</taxon>
        <taxon>asterids</taxon>
        <taxon>lamiids</taxon>
        <taxon>Lamiales</taxon>
        <taxon>Scrophulariaceae</taxon>
        <taxon>Buddlejeae</taxon>
        <taxon>Buddleja</taxon>
    </lineage>
</organism>
<dbReference type="PANTHER" id="PTHR33070">
    <property type="entry name" value="OS06G0725500 PROTEIN"/>
    <property type="match status" value="1"/>
</dbReference>
<dbReference type="GO" id="GO:0048367">
    <property type="term" value="P:shoot system development"/>
    <property type="evidence" value="ECO:0007669"/>
    <property type="project" value="InterPro"/>
</dbReference>
<dbReference type="PANTHER" id="PTHR33070:SF129">
    <property type="entry name" value="DUF241 DOMAIN PROTEIN"/>
    <property type="match status" value="1"/>
</dbReference>
<name>A0AAV6XG64_9LAMI</name>
<reference evidence="1" key="1">
    <citation type="submission" date="2019-10" db="EMBL/GenBank/DDBJ databases">
        <authorList>
            <person name="Zhang R."/>
            <person name="Pan Y."/>
            <person name="Wang J."/>
            <person name="Ma R."/>
            <person name="Yu S."/>
        </authorList>
    </citation>
    <scope>NUCLEOTIDE SEQUENCE</scope>
    <source>
        <strain evidence="1">LA-IB0</strain>
        <tissue evidence="1">Leaf</tissue>
    </source>
</reference>
<dbReference type="AlphaFoldDB" id="A0AAV6XG64"/>